<name>A0A5B0RUD6_PUCGR</name>
<protein>
    <submittedName>
        <fullName evidence="2">Uncharacterized protein</fullName>
    </submittedName>
</protein>
<evidence type="ECO:0000256" key="1">
    <source>
        <dbReference type="SAM" id="MobiDB-lite"/>
    </source>
</evidence>
<reference evidence="2 3" key="1">
    <citation type="submission" date="2019-05" db="EMBL/GenBank/DDBJ databases">
        <title>Emergence of the Ug99 lineage of the wheat stem rust pathogen through somatic hybridization.</title>
        <authorList>
            <person name="Li F."/>
            <person name="Upadhyaya N.M."/>
            <person name="Sperschneider J."/>
            <person name="Matny O."/>
            <person name="Nguyen-Phuc H."/>
            <person name="Mago R."/>
            <person name="Raley C."/>
            <person name="Miller M.E."/>
            <person name="Silverstein K.A.T."/>
            <person name="Henningsen E."/>
            <person name="Hirsch C.D."/>
            <person name="Visser B."/>
            <person name="Pretorius Z.A."/>
            <person name="Steffenson B.J."/>
            <person name="Schwessinger B."/>
            <person name="Dodds P.N."/>
            <person name="Figueroa M."/>
        </authorList>
    </citation>
    <scope>NUCLEOTIDE SEQUENCE [LARGE SCALE GENOMIC DNA]</scope>
    <source>
        <strain evidence="2 3">Ug99</strain>
    </source>
</reference>
<feature type="compositionally biased region" description="Polar residues" evidence="1">
    <location>
        <begin position="53"/>
        <end position="70"/>
    </location>
</feature>
<feature type="region of interest" description="Disordered" evidence="1">
    <location>
        <begin position="50"/>
        <end position="70"/>
    </location>
</feature>
<dbReference type="EMBL" id="VDEP01000144">
    <property type="protein sequence ID" value="KAA1128104.1"/>
    <property type="molecule type" value="Genomic_DNA"/>
</dbReference>
<proteinExistence type="predicted"/>
<sequence>MESCWSSVFTITSQIRLLMGNSGRLIGKFRLQPADLVKLSRRIARVTGGRSSGVGNSCGTASPSTQISKI</sequence>
<organism evidence="2 3">
    <name type="scientific">Puccinia graminis f. sp. tritici</name>
    <dbReference type="NCBI Taxonomy" id="56615"/>
    <lineage>
        <taxon>Eukaryota</taxon>
        <taxon>Fungi</taxon>
        <taxon>Dikarya</taxon>
        <taxon>Basidiomycota</taxon>
        <taxon>Pucciniomycotina</taxon>
        <taxon>Pucciniomycetes</taxon>
        <taxon>Pucciniales</taxon>
        <taxon>Pucciniaceae</taxon>
        <taxon>Puccinia</taxon>
    </lineage>
</organism>
<evidence type="ECO:0000313" key="2">
    <source>
        <dbReference type="EMBL" id="KAA1128104.1"/>
    </source>
</evidence>
<dbReference type="Proteomes" id="UP000325313">
    <property type="component" value="Unassembled WGS sequence"/>
</dbReference>
<gene>
    <name evidence="2" type="ORF">PGTUg99_009044</name>
</gene>
<dbReference type="AlphaFoldDB" id="A0A5B0RUD6"/>
<evidence type="ECO:0000313" key="3">
    <source>
        <dbReference type="Proteomes" id="UP000325313"/>
    </source>
</evidence>
<accession>A0A5B0RUD6</accession>
<comment type="caution">
    <text evidence="2">The sequence shown here is derived from an EMBL/GenBank/DDBJ whole genome shotgun (WGS) entry which is preliminary data.</text>
</comment>